<dbReference type="Gene3D" id="3.40.250.10">
    <property type="entry name" value="Rhodanese-like domain"/>
    <property type="match status" value="1"/>
</dbReference>
<dbReference type="OrthoDB" id="9811849at2"/>
<name>A0A4R5W503_9BURK</name>
<dbReference type="Proteomes" id="UP000294829">
    <property type="component" value="Unassembled WGS sequence"/>
</dbReference>
<dbReference type="PANTHER" id="PTHR43031">
    <property type="entry name" value="FAD-DEPENDENT OXIDOREDUCTASE"/>
    <property type="match status" value="1"/>
</dbReference>
<organism evidence="2 3">
    <name type="scientific">Sapientia aquatica</name>
    <dbReference type="NCBI Taxonomy" id="1549640"/>
    <lineage>
        <taxon>Bacteria</taxon>
        <taxon>Pseudomonadati</taxon>
        <taxon>Pseudomonadota</taxon>
        <taxon>Betaproteobacteria</taxon>
        <taxon>Burkholderiales</taxon>
        <taxon>Oxalobacteraceae</taxon>
        <taxon>Sapientia</taxon>
    </lineage>
</organism>
<feature type="domain" description="Rhodanese" evidence="1">
    <location>
        <begin position="17"/>
        <end position="105"/>
    </location>
</feature>
<dbReference type="PROSITE" id="PS50206">
    <property type="entry name" value="RHODANESE_3"/>
    <property type="match status" value="1"/>
</dbReference>
<protein>
    <submittedName>
        <fullName evidence="2">Sulfurtransferase</fullName>
    </submittedName>
</protein>
<dbReference type="Pfam" id="PF00581">
    <property type="entry name" value="Rhodanese"/>
    <property type="match status" value="1"/>
</dbReference>
<reference evidence="2 3" key="1">
    <citation type="submission" date="2019-03" db="EMBL/GenBank/DDBJ databases">
        <title>Sapientia aquatica gen. nov., sp. nov., isolated from a crater lake.</title>
        <authorList>
            <person name="Felfoldi T."/>
            <person name="Szabo A."/>
            <person name="Toth E."/>
            <person name="Schumann P."/>
            <person name="Keki Z."/>
            <person name="Marialigeti K."/>
            <person name="Mathe I."/>
        </authorList>
    </citation>
    <scope>NUCLEOTIDE SEQUENCE [LARGE SCALE GENOMIC DNA]</scope>
    <source>
        <strain evidence="2 3">SA-152</strain>
    </source>
</reference>
<gene>
    <name evidence="2" type="ORF">E2I14_00660</name>
</gene>
<proteinExistence type="predicted"/>
<dbReference type="GO" id="GO:0016740">
    <property type="term" value="F:transferase activity"/>
    <property type="evidence" value="ECO:0007669"/>
    <property type="project" value="UniProtKB-KW"/>
</dbReference>
<evidence type="ECO:0000259" key="1">
    <source>
        <dbReference type="PROSITE" id="PS50206"/>
    </source>
</evidence>
<sequence>MEQITAPELAQWLNDKNRPQPFLLDVRELSEVQLCQIPESFHMAMQTVPMRLNELDQQAQIVCICHHGGRSMQVARFLEQHDFDHVINLAGGVHAWALQVDPTMATY</sequence>
<evidence type="ECO:0000313" key="2">
    <source>
        <dbReference type="EMBL" id="TDK68099.1"/>
    </source>
</evidence>
<dbReference type="AlphaFoldDB" id="A0A4R5W503"/>
<dbReference type="SMART" id="SM00450">
    <property type="entry name" value="RHOD"/>
    <property type="match status" value="1"/>
</dbReference>
<dbReference type="InterPro" id="IPR001763">
    <property type="entry name" value="Rhodanese-like_dom"/>
</dbReference>
<evidence type="ECO:0000313" key="3">
    <source>
        <dbReference type="Proteomes" id="UP000294829"/>
    </source>
</evidence>
<dbReference type="PANTHER" id="PTHR43031:SF17">
    <property type="entry name" value="SULFURTRANSFERASE YTWF-RELATED"/>
    <property type="match status" value="1"/>
</dbReference>
<comment type="caution">
    <text evidence="2">The sequence shown here is derived from an EMBL/GenBank/DDBJ whole genome shotgun (WGS) entry which is preliminary data.</text>
</comment>
<dbReference type="SUPFAM" id="SSF52821">
    <property type="entry name" value="Rhodanese/Cell cycle control phosphatase"/>
    <property type="match status" value="1"/>
</dbReference>
<keyword evidence="3" id="KW-1185">Reference proteome</keyword>
<dbReference type="InterPro" id="IPR036873">
    <property type="entry name" value="Rhodanese-like_dom_sf"/>
</dbReference>
<keyword evidence="2" id="KW-0808">Transferase</keyword>
<dbReference type="InterPro" id="IPR050229">
    <property type="entry name" value="GlpE_sulfurtransferase"/>
</dbReference>
<accession>A0A4R5W503</accession>
<dbReference type="EMBL" id="SMYL01000001">
    <property type="protein sequence ID" value="TDK68099.1"/>
    <property type="molecule type" value="Genomic_DNA"/>
</dbReference>
<dbReference type="RefSeq" id="WP_133324430.1">
    <property type="nucleotide sequence ID" value="NZ_SMYL01000001.1"/>
</dbReference>